<dbReference type="AlphaFoldDB" id="A0AAD3Y8C1"/>
<comment type="caution">
    <text evidence="1">The sequence shown here is derived from an EMBL/GenBank/DDBJ whole genome shotgun (WGS) entry which is preliminary data.</text>
</comment>
<sequence>MPGHGQHRALAQHMPAVDLVAVDSRGPWCERKQIWSRAQAVANLGLATPTVNLGVAWPMADLEGLLALARGRTATDLSPGESKGDWVPTPLPTWGWLGDDSVPCELLSPKLRASLYTPLDILVAENLTRGGDGHGHRANAISLCDYSTPHFGFCSLWAMRPVMNYCNSFGSPATQVWQAK</sequence>
<reference evidence="1" key="1">
    <citation type="submission" date="2023-05" db="EMBL/GenBank/DDBJ databases">
        <title>Nepenthes gracilis genome sequencing.</title>
        <authorList>
            <person name="Fukushima K."/>
        </authorList>
    </citation>
    <scope>NUCLEOTIDE SEQUENCE</scope>
    <source>
        <strain evidence="1">SING2019-196</strain>
    </source>
</reference>
<keyword evidence="2" id="KW-1185">Reference proteome</keyword>
<accession>A0AAD3Y8C1</accession>
<dbReference type="EMBL" id="BSYO01000040">
    <property type="protein sequence ID" value="GMH31545.1"/>
    <property type="molecule type" value="Genomic_DNA"/>
</dbReference>
<gene>
    <name evidence="1" type="ORF">Nepgr_033389</name>
</gene>
<dbReference type="Proteomes" id="UP001279734">
    <property type="component" value="Unassembled WGS sequence"/>
</dbReference>
<organism evidence="1 2">
    <name type="scientific">Nepenthes gracilis</name>
    <name type="common">Slender pitcher plant</name>
    <dbReference type="NCBI Taxonomy" id="150966"/>
    <lineage>
        <taxon>Eukaryota</taxon>
        <taxon>Viridiplantae</taxon>
        <taxon>Streptophyta</taxon>
        <taxon>Embryophyta</taxon>
        <taxon>Tracheophyta</taxon>
        <taxon>Spermatophyta</taxon>
        <taxon>Magnoliopsida</taxon>
        <taxon>eudicotyledons</taxon>
        <taxon>Gunneridae</taxon>
        <taxon>Pentapetalae</taxon>
        <taxon>Caryophyllales</taxon>
        <taxon>Nepenthaceae</taxon>
        <taxon>Nepenthes</taxon>
    </lineage>
</organism>
<proteinExistence type="predicted"/>
<name>A0AAD3Y8C1_NEPGR</name>
<evidence type="ECO:0000313" key="1">
    <source>
        <dbReference type="EMBL" id="GMH31545.1"/>
    </source>
</evidence>
<protein>
    <submittedName>
        <fullName evidence="1">Uncharacterized protein</fullName>
    </submittedName>
</protein>
<evidence type="ECO:0000313" key="2">
    <source>
        <dbReference type="Proteomes" id="UP001279734"/>
    </source>
</evidence>